<name>A0ABP4EAY1_9ACTN</name>
<accession>A0ABP4EAY1</accession>
<dbReference type="EMBL" id="BAAALG010000003">
    <property type="protein sequence ID" value="GAA1096815.1"/>
    <property type="molecule type" value="Genomic_DNA"/>
</dbReference>
<protein>
    <submittedName>
        <fullName evidence="1">Uncharacterized protein</fullName>
    </submittedName>
</protein>
<proteinExistence type="predicted"/>
<evidence type="ECO:0000313" key="1">
    <source>
        <dbReference type="EMBL" id="GAA1096815.1"/>
    </source>
</evidence>
<gene>
    <name evidence="1" type="ORF">GCM10009668_11990</name>
</gene>
<keyword evidence="2" id="KW-1185">Reference proteome</keyword>
<comment type="caution">
    <text evidence="1">The sequence shown here is derived from an EMBL/GenBank/DDBJ whole genome shotgun (WGS) entry which is preliminary data.</text>
</comment>
<reference evidence="2" key="1">
    <citation type="journal article" date="2019" name="Int. J. Syst. Evol. Microbiol.">
        <title>The Global Catalogue of Microorganisms (GCM) 10K type strain sequencing project: providing services to taxonomists for standard genome sequencing and annotation.</title>
        <authorList>
            <consortium name="The Broad Institute Genomics Platform"/>
            <consortium name="The Broad Institute Genome Sequencing Center for Infectious Disease"/>
            <person name="Wu L."/>
            <person name="Ma J."/>
        </authorList>
    </citation>
    <scope>NUCLEOTIDE SEQUENCE [LARGE SCALE GENOMIC DNA]</scope>
    <source>
        <strain evidence="2">JCM 13008</strain>
    </source>
</reference>
<sequence>MAAGDWLPAQLQSVAMRLARADAAAEELSRVALSWSRGTEDQGAITLRQVERTPGIYDVEVASIRPVPPVAGMLFSEAVHHMRSAVDNVGFYVAEQEHGQPLGPQQERAVSMLVYDEASPYERKWKGLVRQGLAMFDPRATLGKRVESLQPFNDPTSIGSLSPILAYVMGVEAAQAQPLALLRDYSNADKHRALRATAGHTLVQRYDDWQRSVSQGMRQMEVGTVLEQVTKGVLTPVEVSPALLVHRPDGTPVAPGPELDGMARHVADIVIPTLLRGIALPDGIPAHIDLTDNGETFAERLAKGSTVRAHVRARPVMEAALIEAEEQHWRFPAIADDEE</sequence>
<dbReference type="Proteomes" id="UP001501581">
    <property type="component" value="Unassembled WGS sequence"/>
</dbReference>
<organism evidence="1 2">
    <name type="scientific">Nocardioides dubius</name>
    <dbReference type="NCBI Taxonomy" id="317019"/>
    <lineage>
        <taxon>Bacteria</taxon>
        <taxon>Bacillati</taxon>
        <taxon>Actinomycetota</taxon>
        <taxon>Actinomycetes</taxon>
        <taxon>Propionibacteriales</taxon>
        <taxon>Nocardioidaceae</taxon>
        <taxon>Nocardioides</taxon>
    </lineage>
</organism>
<evidence type="ECO:0000313" key="2">
    <source>
        <dbReference type="Proteomes" id="UP001501581"/>
    </source>
</evidence>